<dbReference type="InterPro" id="IPR039422">
    <property type="entry name" value="MarR/SlyA-like"/>
</dbReference>
<evidence type="ECO:0000256" key="3">
    <source>
        <dbReference type="ARBA" id="ARBA00023015"/>
    </source>
</evidence>
<keyword evidence="3" id="KW-0805">Transcription regulation</keyword>
<keyword evidence="4" id="KW-0238">DNA-binding</keyword>
<evidence type="ECO:0000256" key="1">
    <source>
        <dbReference type="ARBA" id="ARBA00004496"/>
    </source>
</evidence>
<accession>A0ABY5KKH1</accession>
<evidence type="ECO:0000313" key="8">
    <source>
        <dbReference type="Proteomes" id="UP001316384"/>
    </source>
</evidence>
<dbReference type="RefSeq" id="WP_227576301.1">
    <property type="nucleotide sequence ID" value="NZ_CP101987.1"/>
</dbReference>
<sequence>MDDDTRPDDAPTEGISLATMLCFDLYAASRAMTSVYRGLLDPVGLTYPQYLVLVVLWTRGEQTVRQVIDVLHLDYGTVSPLLKRLEARGLLERRRRADDERSVTVALTDEGHALRDRVAHVPTRVVAAFGLDADELAVLGRLLATVNRTAPAHASGAAPGTDPT</sequence>
<gene>
    <name evidence="7" type="ORF">NP048_14365</name>
</gene>
<dbReference type="PROSITE" id="PS50995">
    <property type="entry name" value="HTH_MARR_2"/>
    <property type="match status" value="1"/>
</dbReference>
<keyword evidence="8" id="KW-1185">Reference proteome</keyword>
<evidence type="ECO:0000259" key="6">
    <source>
        <dbReference type="PROSITE" id="PS50995"/>
    </source>
</evidence>
<keyword evidence="5" id="KW-0804">Transcription</keyword>
<dbReference type="InterPro" id="IPR055166">
    <property type="entry name" value="Transc_reg_Sar_Rot_HTH"/>
</dbReference>
<dbReference type="Gene3D" id="1.10.10.10">
    <property type="entry name" value="Winged helix-like DNA-binding domain superfamily/Winged helix DNA-binding domain"/>
    <property type="match status" value="1"/>
</dbReference>
<dbReference type="PANTHER" id="PTHR33164">
    <property type="entry name" value="TRANSCRIPTIONAL REGULATOR, MARR FAMILY"/>
    <property type="match status" value="1"/>
</dbReference>
<dbReference type="EMBL" id="CP101987">
    <property type="protein sequence ID" value="UUI70966.1"/>
    <property type="molecule type" value="Genomic_DNA"/>
</dbReference>
<dbReference type="InterPro" id="IPR000835">
    <property type="entry name" value="HTH_MarR-typ"/>
</dbReference>
<name>A0ABY5KKH1_9CELL</name>
<evidence type="ECO:0000256" key="4">
    <source>
        <dbReference type="ARBA" id="ARBA00023125"/>
    </source>
</evidence>
<dbReference type="Proteomes" id="UP001316384">
    <property type="component" value="Chromosome"/>
</dbReference>
<feature type="domain" description="HTH marR-type" evidence="6">
    <location>
        <begin position="18"/>
        <end position="148"/>
    </location>
</feature>
<proteinExistence type="predicted"/>
<dbReference type="InterPro" id="IPR036390">
    <property type="entry name" value="WH_DNA-bd_sf"/>
</dbReference>
<comment type="subcellular location">
    <subcellularLocation>
        <location evidence="1">Cytoplasm</location>
    </subcellularLocation>
</comment>
<dbReference type="SUPFAM" id="SSF46785">
    <property type="entry name" value="Winged helix' DNA-binding domain"/>
    <property type="match status" value="1"/>
</dbReference>
<keyword evidence="2" id="KW-0963">Cytoplasm</keyword>
<protein>
    <submittedName>
        <fullName evidence="7">MarR family winged helix-turn-helix transcriptional regulator</fullName>
    </submittedName>
</protein>
<dbReference type="PANTHER" id="PTHR33164:SF5">
    <property type="entry name" value="ORGANIC HYDROPEROXIDE RESISTANCE TRANSCRIPTIONAL REGULATOR"/>
    <property type="match status" value="1"/>
</dbReference>
<evidence type="ECO:0000256" key="2">
    <source>
        <dbReference type="ARBA" id="ARBA00022490"/>
    </source>
</evidence>
<dbReference type="InterPro" id="IPR036388">
    <property type="entry name" value="WH-like_DNA-bd_sf"/>
</dbReference>
<dbReference type="SMART" id="SM00347">
    <property type="entry name" value="HTH_MARR"/>
    <property type="match status" value="1"/>
</dbReference>
<evidence type="ECO:0000256" key="5">
    <source>
        <dbReference type="ARBA" id="ARBA00023163"/>
    </source>
</evidence>
<reference evidence="7 8" key="1">
    <citation type="submission" date="2022-07" db="EMBL/GenBank/DDBJ databases">
        <title>Novel species in genus cellulomonas.</title>
        <authorList>
            <person name="Ye L."/>
        </authorList>
    </citation>
    <scope>NUCLEOTIDE SEQUENCE [LARGE SCALE GENOMIC DNA]</scope>
    <source>
        <strain evidence="8">zg-B89</strain>
    </source>
</reference>
<evidence type="ECO:0000313" key="7">
    <source>
        <dbReference type="EMBL" id="UUI70966.1"/>
    </source>
</evidence>
<dbReference type="Pfam" id="PF22381">
    <property type="entry name" value="Staph_reg_Sar_Rot"/>
    <property type="match status" value="1"/>
</dbReference>
<organism evidence="7 8">
    <name type="scientific">Cellulomonas xiejunii</name>
    <dbReference type="NCBI Taxonomy" id="2968083"/>
    <lineage>
        <taxon>Bacteria</taxon>
        <taxon>Bacillati</taxon>
        <taxon>Actinomycetota</taxon>
        <taxon>Actinomycetes</taxon>
        <taxon>Micrococcales</taxon>
        <taxon>Cellulomonadaceae</taxon>
        <taxon>Cellulomonas</taxon>
    </lineage>
</organism>